<dbReference type="SUPFAM" id="SSF55729">
    <property type="entry name" value="Acyl-CoA N-acyltransferases (Nat)"/>
    <property type="match status" value="1"/>
</dbReference>
<reference evidence="5 6" key="1">
    <citation type="submission" date="2017-03" db="EMBL/GenBank/DDBJ databases">
        <title>WGS assembly of Porphyra umbilicalis.</title>
        <authorList>
            <person name="Brawley S.H."/>
            <person name="Blouin N.A."/>
            <person name="Ficko-Blean E."/>
            <person name="Wheeler G.L."/>
            <person name="Lohr M."/>
            <person name="Goodson H.V."/>
            <person name="Jenkins J.W."/>
            <person name="Blaby-Haas C.E."/>
            <person name="Helliwell K.E."/>
            <person name="Chan C."/>
            <person name="Marriage T."/>
            <person name="Bhattacharya D."/>
            <person name="Klein A.S."/>
            <person name="Badis Y."/>
            <person name="Brodie J."/>
            <person name="Cao Y."/>
            <person name="Collen J."/>
            <person name="Dittami S.M."/>
            <person name="Gachon C.M."/>
            <person name="Green B.R."/>
            <person name="Karpowicz S."/>
            <person name="Kim J.W."/>
            <person name="Kudahl U."/>
            <person name="Lin S."/>
            <person name="Michel G."/>
            <person name="Mittag M."/>
            <person name="Olson B.J."/>
            <person name="Pangilinan J."/>
            <person name="Peng Y."/>
            <person name="Qiu H."/>
            <person name="Shu S."/>
            <person name="Singer J.T."/>
            <person name="Smith A.G."/>
            <person name="Sprecher B.N."/>
            <person name="Wagner V."/>
            <person name="Wang W."/>
            <person name="Wang Z.-Y."/>
            <person name="Yan J."/>
            <person name="Yarish C."/>
            <person name="Zoeuner-Riek S."/>
            <person name="Zhuang Y."/>
            <person name="Zou Y."/>
            <person name="Lindquist E.A."/>
            <person name="Grimwood J."/>
            <person name="Barry K."/>
            <person name="Rokhsar D.S."/>
            <person name="Schmutz J."/>
            <person name="Stiller J.W."/>
            <person name="Grossman A.R."/>
            <person name="Prochnik S.E."/>
        </authorList>
    </citation>
    <scope>NUCLEOTIDE SEQUENCE [LARGE SCALE GENOMIC DNA]</scope>
    <source>
        <strain evidence="5">4086291</strain>
    </source>
</reference>
<dbReference type="GO" id="GO:0031415">
    <property type="term" value="C:NatA complex"/>
    <property type="evidence" value="ECO:0007669"/>
    <property type="project" value="InterPro"/>
</dbReference>
<dbReference type="InterPro" id="IPR045047">
    <property type="entry name" value="Ard1-like"/>
</dbReference>
<protein>
    <recommendedName>
        <fullName evidence="4">N-acetyltransferase domain-containing protein</fullName>
    </recommendedName>
</protein>
<gene>
    <name evidence="5" type="ORF">BU14_1610s0002</name>
</gene>
<evidence type="ECO:0000313" key="6">
    <source>
        <dbReference type="Proteomes" id="UP000218209"/>
    </source>
</evidence>
<sequence>MVNIRRAKPEDLLAIQSCNISCLPENYQMKYYFYHILSWPQLMYVAEDSASSPPRIVGYVLAKMEEEDNPAGVHGHITSLAVLRSHRKLGIADRLMSAAHFAMRESFRARYVSLHVRKSNAAAKHLYVESLGYKIHDIEAKYYADAEDAYDMRKKFEAAAEGMGGGGGGTKRLVGPAI</sequence>
<dbReference type="InterPro" id="IPR016181">
    <property type="entry name" value="Acyl_CoA_acyltransferase"/>
</dbReference>
<organism evidence="5 6">
    <name type="scientific">Porphyra umbilicalis</name>
    <name type="common">Purple laver</name>
    <name type="synonym">Red alga</name>
    <dbReference type="NCBI Taxonomy" id="2786"/>
    <lineage>
        <taxon>Eukaryota</taxon>
        <taxon>Rhodophyta</taxon>
        <taxon>Bangiophyceae</taxon>
        <taxon>Bangiales</taxon>
        <taxon>Bangiaceae</taxon>
        <taxon>Porphyra</taxon>
    </lineage>
</organism>
<dbReference type="Gene3D" id="3.40.630.30">
    <property type="match status" value="1"/>
</dbReference>
<dbReference type="GO" id="GO:1990189">
    <property type="term" value="F:protein N-terminal-serine acetyltransferase activity"/>
    <property type="evidence" value="ECO:0007669"/>
    <property type="project" value="TreeGrafter"/>
</dbReference>
<accession>A0A1X6NL49</accession>
<dbReference type="GO" id="GO:1990190">
    <property type="term" value="F:protein-N-terminal-glutamate acetyltransferase activity"/>
    <property type="evidence" value="ECO:0007669"/>
    <property type="project" value="TreeGrafter"/>
</dbReference>
<dbReference type="Proteomes" id="UP000218209">
    <property type="component" value="Unassembled WGS sequence"/>
</dbReference>
<dbReference type="PROSITE" id="PS51186">
    <property type="entry name" value="GNAT"/>
    <property type="match status" value="1"/>
</dbReference>
<evidence type="ECO:0000259" key="4">
    <source>
        <dbReference type="PROSITE" id="PS51186"/>
    </source>
</evidence>
<evidence type="ECO:0000256" key="1">
    <source>
        <dbReference type="ARBA" id="ARBA00022679"/>
    </source>
</evidence>
<keyword evidence="6" id="KW-1185">Reference proteome</keyword>
<dbReference type="PANTHER" id="PTHR23091:SF4">
    <property type="entry name" value="N-TERMINAL AMINO-ACID N(ALPHA)-ACETYLTRANSFERASE NATA"/>
    <property type="match status" value="1"/>
</dbReference>
<dbReference type="Pfam" id="PF00583">
    <property type="entry name" value="Acetyltransf_1"/>
    <property type="match status" value="1"/>
</dbReference>
<dbReference type="InterPro" id="IPR000182">
    <property type="entry name" value="GNAT_dom"/>
</dbReference>
<dbReference type="OrthoDB" id="25586at2759"/>
<dbReference type="EMBL" id="KV919610">
    <property type="protein sequence ID" value="OSX69334.1"/>
    <property type="molecule type" value="Genomic_DNA"/>
</dbReference>
<feature type="domain" description="N-acetyltransferase" evidence="4">
    <location>
        <begin position="2"/>
        <end position="157"/>
    </location>
</feature>
<dbReference type="AlphaFoldDB" id="A0A1X6NL49"/>
<dbReference type="FunFam" id="3.40.630.30:FF:000037">
    <property type="entry name" value="N-alpha-acetyltransferase daf-31-like"/>
    <property type="match status" value="1"/>
</dbReference>
<name>A0A1X6NL49_PORUM</name>
<comment type="similarity">
    <text evidence="3">Belongs to the acetyltransferase family. ARD1 subfamily.</text>
</comment>
<evidence type="ECO:0000313" key="5">
    <source>
        <dbReference type="EMBL" id="OSX69334.1"/>
    </source>
</evidence>
<dbReference type="PANTHER" id="PTHR23091">
    <property type="entry name" value="N-TERMINAL ACETYLTRANSFERASE"/>
    <property type="match status" value="1"/>
</dbReference>
<keyword evidence="2" id="KW-0012">Acyltransferase</keyword>
<dbReference type="CDD" id="cd04301">
    <property type="entry name" value="NAT_SF"/>
    <property type="match status" value="1"/>
</dbReference>
<evidence type="ECO:0000256" key="2">
    <source>
        <dbReference type="ARBA" id="ARBA00023315"/>
    </source>
</evidence>
<keyword evidence="1" id="KW-0808">Transferase</keyword>
<proteinExistence type="inferred from homology"/>
<evidence type="ECO:0000256" key="3">
    <source>
        <dbReference type="ARBA" id="ARBA00025786"/>
    </source>
</evidence>